<dbReference type="EC" id="3.5.1.3" evidence="3"/>
<comment type="caution">
    <text evidence="7">The sequence shown here is derived from an EMBL/GenBank/DDBJ whole genome shotgun (WGS) entry which is preliminary data.</text>
</comment>
<feature type="domain" description="CN hydrolase" evidence="6">
    <location>
        <begin position="7"/>
        <end position="242"/>
    </location>
</feature>
<dbReference type="CDD" id="cd07575">
    <property type="entry name" value="Xc-1258_like"/>
    <property type="match status" value="1"/>
</dbReference>
<proteinExistence type="inferred from homology"/>
<keyword evidence="2 7" id="KW-0378">Hydrolase</keyword>
<dbReference type="InterPro" id="IPR036526">
    <property type="entry name" value="C-N_Hydrolase_sf"/>
</dbReference>
<dbReference type="Gene3D" id="3.60.110.10">
    <property type="entry name" value="Carbon-nitrogen hydrolase"/>
    <property type="match status" value="1"/>
</dbReference>
<dbReference type="InterPro" id="IPR052737">
    <property type="entry name" value="Omega-amidase_YafV"/>
</dbReference>
<evidence type="ECO:0000313" key="8">
    <source>
        <dbReference type="Proteomes" id="UP000680038"/>
    </source>
</evidence>
<dbReference type="AlphaFoldDB" id="A0A916JJ33"/>
<dbReference type="EMBL" id="CAJRAF010000002">
    <property type="protein sequence ID" value="CAG5012318.1"/>
    <property type="molecule type" value="Genomic_DNA"/>
</dbReference>
<dbReference type="GO" id="GO:0050152">
    <property type="term" value="F:omega-amidase activity"/>
    <property type="evidence" value="ECO:0007669"/>
    <property type="project" value="UniProtKB-EC"/>
</dbReference>
<evidence type="ECO:0000256" key="3">
    <source>
        <dbReference type="ARBA" id="ARBA00039118"/>
    </source>
</evidence>
<evidence type="ECO:0000256" key="5">
    <source>
        <dbReference type="ARBA" id="ARBA00072139"/>
    </source>
</evidence>
<evidence type="ECO:0000259" key="6">
    <source>
        <dbReference type="PROSITE" id="PS50263"/>
    </source>
</evidence>
<evidence type="ECO:0000313" key="7">
    <source>
        <dbReference type="EMBL" id="CAG5012318.1"/>
    </source>
</evidence>
<dbReference type="FunFam" id="3.60.110.10:FF:000004">
    <property type="entry name" value="Carbon-nitrogen hydrolase"/>
    <property type="match status" value="1"/>
</dbReference>
<comment type="catalytic activity">
    <reaction evidence="4">
        <text>a monoamide of a dicarboxylate + H2O = a dicarboxylate + NH4(+)</text>
        <dbReference type="Rhea" id="RHEA:11716"/>
        <dbReference type="ChEBI" id="CHEBI:15377"/>
        <dbReference type="ChEBI" id="CHEBI:28938"/>
        <dbReference type="ChEBI" id="CHEBI:28965"/>
        <dbReference type="ChEBI" id="CHEBI:77450"/>
        <dbReference type="EC" id="3.5.1.3"/>
    </reaction>
</comment>
<dbReference type="PANTHER" id="PTHR47799">
    <property type="entry name" value="OMEGA-AMIDASE YAFV"/>
    <property type="match status" value="1"/>
</dbReference>
<comment type="similarity">
    <text evidence="1">Belongs to the carbon-nitrogen hydrolase superfamily. NIT1/NIT2 family.</text>
</comment>
<evidence type="ECO:0000256" key="1">
    <source>
        <dbReference type="ARBA" id="ARBA00010613"/>
    </source>
</evidence>
<organism evidence="7 8">
    <name type="scientific">Dyadobacter helix</name>
    <dbReference type="NCBI Taxonomy" id="2822344"/>
    <lineage>
        <taxon>Bacteria</taxon>
        <taxon>Pseudomonadati</taxon>
        <taxon>Bacteroidota</taxon>
        <taxon>Cytophagia</taxon>
        <taxon>Cytophagales</taxon>
        <taxon>Spirosomataceae</taxon>
        <taxon>Dyadobacter</taxon>
    </lineage>
</organism>
<name>A0A916JJ33_9BACT</name>
<dbReference type="GO" id="GO:0106008">
    <property type="term" value="F:2-oxoglutaramate amidase activity"/>
    <property type="evidence" value="ECO:0007669"/>
    <property type="project" value="TreeGrafter"/>
</dbReference>
<dbReference type="PROSITE" id="PS50263">
    <property type="entry name" value="CN_HYDROLASE"/>
    <property type="match status" value="1"/>
</dbReference>
<reference evidence="7" key="1">
    <citation type="submission" date="2021-04" db="EMBL/GenBank/DDBJ databases">
        <authorList>
            <person name="Rodrigo-Torres L."/>
            <person name="Arahal R. D."/>
            <person name="Lucena T."/>
        </authorList>
    </citation>
    <scope>NUCLEOTIDE SEQUENCE</scope>
    <source>
        <strain evidence="7">CECT 9275</strain>
    </source>
</reference>
<evidence type="ECO:0000256" key="2">
    <source>
        <dbReference type="ARBA" id="ARBA00022801"/>
    </source>
</evidence>
<sequence>MVPEVFLNVAVVQTDIYWENVTANLSSLEEKITAVDQPFDVLLLPEMFSTGFTMNKDAAEPMNLTTTRWMKQMAAQTGALLTGSMAIRESGNCYNRLFCVYPDGRTLTADKRHLFRMGRENEVYTRGENRLIVEWKGWKICPLICYDLRFPVWSRNTASDPFDLLIYVANWPARRSYAWNTLLRARAIENQCYVAGVNRVGADATGTEHQGDSVVLDYLGEPQLLLGNKESIKVVRISKYDLQEYRKIFPAWSDADDFRVLP</sequence>
<dbReference type="Pfam" id="PF00795">
    <property type="entry name" value="CN_hydrolase"/>
    <property type="match status" value="1"/>
</dbReference>
<dbReference type="NCBIfam" id="NF007757">
    <property type="entry name" value="PRK10438.1"/>
    <property type="match status" value="1"/>
</dbReference>
<evidence type="ECO:0000256" key="4">
    <source>
        <dbReference type="ARBA" id="ARBA00052904"/>
    </source>
</evidence>
<keyword evidence="8" id="KW-1185">Reference proteome</keyword>
<dbReference type="PANTHER" id="PTHR47799:SF1">
    <property type="entry name" value="OMEGA-AMIDASE YAFV"/>
    <property type="match status" value="1"/>
</dbReference>
<dbReference type="InterPro" id="IPR003010">
    <property type="entry name" value="C-N_Hydrolase"/>
</dbReference>
<accession>A0A916JJ33</accession>
<dbReference type="Proteomes" id="UP000680038">
    <property type="component" value="Unassembled WGS sequence"/>
</dbReference>
<gene>
    <name evidence="7" type="primary">yafV</name>
    <name evidence="7" type="ORF">DYBT9275_05152</name>
</gene>
<dbReference type="SUPFAM" id="SSF56317">
    <property type="entry name" value="Carbon-nitrogen hydrolase"/>
    <property type="match status" value="1"/>
</dbReference>
<protein>
    <recommendedName>
        <fullName evidence="5">Omega-amidase YafV</fullName>
        <ecNumber evidence="3">3.5.1.3</ecNumber>
    </recommendedName>
</protein>